<dbReference type="Proteomes" id="UP001473424">
    <property type="component" value="Chromosome"/>
</dbReference>
<keyword evidence="2" id="KW-1185">Reference proteome</keyword>
<sequence length="58" mass="6977">MDKYFENGQPNWYENQSKNKFEKSTSDWFANKNLGKKPMRKTKNNFLIGMKKENKGEK</sequence>
<name>A0ABM8JKK3_9MOLU</name>
<dbReference type="EMBL" id="AP028955">
    <property type="protein sequence ID" value="BET37516.1"/>
    <property type="molecule type" value="Genomic_DNA"/>
</dbReference>
<organism evidence="1 2">
    <name type="scientific">Spiroplasma ixodetis</name>
    <dbReference type="NCBI Taxonomy" id="2141"/>
    <lineage>
        <taxon>Bacteria</taxon>
        <taxon>Bacillati</taxon>
        <taxon>Mycoplasmatota</taxon>
        <taxon>Mollicutes</taxon>
        <taxon>Entomoplasmatales</taxon>
        <taxon>Spiroplasmataceae</taxon>
        <taxon>Spiroplasma</taxon>
    </lineage>
</organism>
<proteinExistence type="predicted"/>
<dbReference type="RefSeq" id="WP_353306379.1">
    <property type="nucleotide sequence ID" value="NZ_AP028955.1"/>
</dbReference>
<protein>
    <recommendedName>
        <fullName evidence="3">Spiroplasmavirus-related protein</fullName>
    </recommendedName>
</protein>
<accession>A0ABM8JKK3</accession>
<evidence type="ECO:0000313" key="2">
    <source>
        <dbReference type="Proteomes" id="UP001473424"/>
    </source>
</evidence>
<evidence type="ECO:0008006" key="3">
    <source>
        <dbReference type="Google" id="ProtNLM"/>
    </source>
</evidence>
<reference evidence="2" key="1">
    <citation type="journal article" date="2024" name="FEMS Microbiol. Lett.">
        <title>Genomic insights into Spiroplasma endosymbionts that induce male-killing and protective phenotypes in the pea aphid.</title>
        <authorList>
            <person name="Arai H."/>
            <person name="Legeai F."/>
            <person name="Kageyama D."/>
            <person name="Sugio A."/>
            <person name="Simon J.C."/>
        </authorList>
    </citation>
    <scope>NUCLEOTIDE SEQUENCE [LARGE SCALE GENOMIC DNA]</scope>
    <source>
        <strain evidence="2">sAp269</strain>
    </source>
</reference>
<gene>
    <name evidence="1" type="ORF">SAP269_01050</name>
</gene>
<evidence type="ECO:0000313" key="1">
    <source>
        <dbReference type="EMBL" id="BET37516.1"/>
    </source>
</evidence>